<gene>
    <name evidence="1" type="ORF">WJU22_23780</name>
</gene>
<reference evidence="1 2" key="1">
    <citation type="submission" date="2024-03" db="EMBL/GenBank/DDBJ databases">
        <title>Chitinophaga caseinilytica sp. nov., a casein hydrolysing bacterium isolated from forest soil.</title>
        <authorList>
            <person name="Lee D.S."/>
            <person name="Han D.M."/>
            <person name="Baek J.H."/>
            <person name="Choi D.G."/>
            <person name="Jeon J.H."/>
            <person name="Jeon C.O."/>
        </authorList>
    </citation>
    <scope>NUCLEOTIDE SEQUENCE [LARGE SCALE GENOMIC DNA]</scope>
    <source>
        <strain evidence="1 2">KACC 19118</strain>
    </source>
</reference>
<organism evidence="1 2">
    <name type="scientific">Chitinophaga caseinilytica</name>
    <dbReference type="NCBI Taxonomy" id="2267521"/>
    <lineage>
        <taxon>Bacteria</taxon>
        <taxon>Pseudomonadati</taxon>
        <taxon>Bacteroidota</taxon>
        <taxon>Chitinophagia</taxon>
        <taxon>Chitinophagales</taxon>
        <taxon>Chitinophagaceae</taxon>
        <taxon>Chitinophaga</taxon>
    </lineage>
</organism>
<proteinExistence type="predicted"/>
<dbReference type="PROSITE" id="PS51257">
    <property type="entry name" value="PROKAR_LIPOPROTEIN"/>
    <property type="match status" value="1"/>
</dbReference>
<accession>A0ABZ2Z3M4</accession>
<name>A0ABZ2Z3M4_9BACT</name>
<protein>
    <submittedName>
        <fullName evidence="1">Uncharacterized protein</fullName>
    </submittedName>
</protein>
<evidence type="ECO:0000313" key="2">
    <source>
        <dbReference type="Proteomes" id="UP001449657"/>
    </source>
</evidence>
<dbReference type="RefSeq" id="WP_341840663.1">
    <property type="nucleotide sequence ID" value="NZ_CP149792.1"/>
</dbReference>
<keyword evidence="2" id="KW-1185">Reference proteome</keyword>
<dbReference type="EMBL" id="CP150096">
    <property type="protein sequence ID" value="WZN45922.1"/>
    <property type="molecule type" value="Genomic_DNA"/>
</dbReference>
<dbReference type="Proteomes" id="UP001449657">
    <property type="component" value="Chromosome"/>
</dbReference>
<sequence>MQHKTIYLTISAAILLAACNNGGKKTTSDSIPETPAPVEAPAATAAFSLEKVPVSDKPLGTFPYVSLGKDYANAEQNPIAKGDSALFWVGDHFEVVKGNVFFSRVKGGGTWSDAAFLQAVGDSVVALGGVKVNESQVPSDRITEIEQNRLRFNSGYGFIGFKPTATYVIRRADNIIWVQATPTDDGASAGWIVVETNPK</sequence>
<evidence type="ECO:0000313" key="1">
    <source>
        <dbReference type="EMBL" id="WZN45922.1"/>
    </source>
</evidence>